<feature type="region of interest" description="Disordered" evidence="1">
    <location>
        <begin position="564"/>
        <end position="594"/>
    </location>
</feature>
<protein>
    <recommendedName>
        <fullName evidence="4">DUF2397 family protein</fullName>
    </recommendedName>
</protein>
<dbReference type="EMBL" id="BAAATD010000013">
    <property type="protein sequence ID" value="GAA2626873.1"/>
    <property type="molecule type" value="Genomic_DNA"/>
</dbReference>
<proteinExistence type="predicted"/>
<evidence type="ECO:0000313" key="2">
    <source>
        <dbReference type="EMBL" id="GAA2626873.1"/>
    </source>
</evidence>
<reference evidence="3" key="1">
    <citation type="journal article" date="2019" name="Int. J. Syst. Evol. Microbiol.">
        <title>The Global Catalogue of Microorganisms (GCM) 10K type strain sequencing project: providing services to taxonomists for standard genome sequencing and annotation.</title>
        <authorList>
            <consortium name="The Broad Institute Genomics Platform"/>
            <consortium name="The Broad Institute Genome Sequencing Center for Infectious Disease"/>
            <person name="Wu L."/>
            <person name="Ma J."/>
        </authorList>
    </citation>
    <scope>NUCLEOTIDE SEQUENCE [LARGE SCALE GENOMIC DNA]</scope>
    <source>
        <strain evidence="3">JCM 6833</strain>
    </source>
</reference>
<accession>A0ABP6CXF4</accession>
<dbReference type="Proteomes" id="UP001501509">
    <property type="component" value="Unassembled WGS sequence"/>
</dbReference>
<keyword evidence="3" id="KW-1185">Reference proteome</keyword>
<sequence length="594" mass="64970">MRSRQFATELEPLTVQELRQAGLELPGLESITVEVAHSGGRKRHVPAPQQDRWRARACQHAPSGPGEPAVLIDIWDEVCVRCRPGLALTPGQAATWHVACQVVHFDAELGRRSSDTSPRTWLGYARALAAAPWHLTSKVVERLDQIDGALADDRDALAHGWQACLTRWEDFLSDYGACAPAVGTATAASAACEKVAGHPRLHQQGETLARIVGAADTWGRPYRLAGLVLEAWKVARSRGGDAAASRDSAISIAGRQLAGRPVRDVSLLPRPSHTPYQGECSVAAWAEREFDHVWREIVAGWIDLLEDAYQPGEGEAAAEQLILVGCFPLTRDRDRDLSYLSQFPQRGRAVPAGHRPIENEWGVAGQERCEAVVLQVPQSAARHAVQLTEHDPRQDITLGPVVAAGDVPAADQILDLLRTAYPYLPEDVHGDGARPRPTQTVLRARADLRPRHDNVIALRPDEDARSSLYDQAHAFREGRQRWVPDDTAAATQATRALTALLDKLYHAPPVEVTVETGRRPATGLHRLTGTLLHFDDKARTLELAPDGDHDPLIIPLHRIVAVTGAPEPHPQHSHLGGGARQLGWSDYEPAPQTW</sequence>
<evidence type="ECO:0000256" key="1">
    <source>
        <dbReference type="SAM" id="MobiDB-lite"/>
    </source>
</evidence>
<comment type="caution">
    <text evidence="2">The sequence shown here is derived from an EMBL/GenBank/DDBJ whole genome shotgun (WGS) entry which is preliminary data.</text>
</comment>
<gene>
    <name evidence="2" type="ORF">GCM10010411_74870</name>
</gene>
<name>A0ABP6CXF4_9ACTN</name>
<evidence type="ECO:0000313" key="3">
    <source>
        <dbReference type="Proteomes" id="UP001501509"/>
    </source>
</evidence>
<organism evidence="2 3">
    <name type="scientific">Actinomadura fulvescens</name>
    <dbReference type="NCBI Taxonomy" id="46160"/>
    <lineage>
        <taxon>Bacteria</taxon>
        <taxon>Bacillati</taxon>
        <taxon>Actinomycetota</taxon>
        <taxon>Actinomycetes</taxon>
        <taxon>Streptosporangiales</taxon>
        <taxon>Thermomonosporaceae</taxon>
        <taxon>Actinomadura</taxon>
    </lineage>
</organism>
<evidence type="ECO:0008006" key="4">
    <source>
        <dbReference type="Google" id="ProtNLM"/>
    </source>
</evidence>